<protein>
    <submittedName>
        <fullName evidence="1">Uncharacterized protein</fullName>
    </submittedName>
</protein>
<evidence type="ECO:0000313" key="2">
    <source>
        <dbReference type="Proteomes" id="UP000033163"/>
    </source>
</evidence>
<name>A0A0E4CUP3_9BACL</name>
<dbReference type="EMBL" id="LN831776">
    <property type="protein sequence ID" value="CQR52531.1"/>
    <property type="molecule type" value="Genomic_DNA"/>
</dbReference>
<evidence type="ECO:0000313" key="1">
    <source>
        <dbReference type="EMBL" id="CQR52531.1"/>
    </source>
</evidence>
<organism evidence="1 2">
    <name type="scientific">Paenibacillus riograndensis SBR5</name>
    <dbReference type="NCBI Taxonomy" id="1073571"/>
    <lineage>
        <taxon>Bacteria</taxon>
        <taxon>Bacillati</taxon>
        <taxon>Bacillota</taxon>
        <taxon>Bacilli</taxon>
        <taxon>Bacillales</taxon>
        <taxon>Paenibacillaceae</taxon>
        <taxon>Paenibacillus</taxon>
        <taxon>Paenibacillus sonchi group</taxon>
    </lineage>
</organism>
<proteinExistence type="predicted"/>
<dbReference type="AlphaFoldDB" id="A0A0E4CUP3"/>
<dbReference type="KEGG" id="pri:PRIO_0871"/>
<sequence length="62" mass="7240">MNDLFEKIRNDAFNSSNIHFAPPIGRVEKSTMKKRFPDCPLVFLRVLLNEFGNKGHLLYFGR</sequence>
<accession>A0A0E4CUP3</accession>
<dbReference type="HOGENOM" id="CLU_2899967_0_0_9"/>
<reference evidence="2" key="1">
    <citation type="submission" date="2015-03" db="EMBL/GenBank/DDBJ databases">
        <authorList>
            <person name="Wibberg D."/>
        </authorList>
    </citation>
    <scope>NUCLEOTIDE SEQUENCE [LARGE SCALE GENOMIC DNA]</scope>
</reference>
<dbReference type="Proteomes" id="UP000033163">
    <property type="component" value="Chromosome I"/>
</dbReference>
<gene>
    <name evidence="1" type="ORF">PRIO_0871</name>
</gene>